<sequence length="299" mass="33626">MESVVTVKNVSKKFHGKQVVNHVSFTIQKGEIVAILGPNGAGKTTTMRMLLGLLLPTTGSATIFNSQPTQLKVKENIGVMLQEIDLIDRLTVRELIELIRSYYASPLSFEELVEISGIQQETLNKMASQLSGGQKRRLGFALSLAGNPEFLVLDEPTVGMDVHGRSSFWKKIRELKQLGKTILFTTHYLQEADEFADRIILFHNGKIIADGKPNAIKEKISFNAVSFLLKEPIPIDFLKNLPSVTNVYIQSERIFVVSKNTDELLRLIFEQQLPVYNIQIEKGSLDDVFKQLTSYEKES</sequence>
<dbReference type="InterPro" id="IPR050763">
    <property type="entry name" value="ABC_transporter_ATP-binding"/>
</dbReference>
<dbReference type="Gene3D" id="3.40.50.300">
    <property type="entry name" value="P-loop containing nucleotide triphosphate hydrolases"/>
    <property type="match status" value="1"/>
</dbReference>
<dbReference type="SMART" id="SM00382">
    <property type="entry name" value="AAA"/>
    <property type="match status" value="1"/>
</dbReference>
<evidence type="ECO:0000256" key="2">
    <source>
        <dbReference type="ARBA" id="ARBA00022741"/>
    </source>
</evidence>
<dbReference type="Pfam" id="PF00005">
    <property type="entry name" value="ABC_tran"/>
    <property type="match status" value="1"/>
</dbReference>
<dbReference type="PANTHER" id="PTHR42711">
    <property type="entry name" value="ABC TRANSPORTER ATP-BINDING PROTEIN"/>
    <property type="match status" value="1"/>
</dbReference>
<keyword evidence="1" id="KW-0813">Transport</keyword>
<evidence type="ECO:0000313" key="5">
    <source>
        <dbReference type="EMBL" id="WAA10034.1"/>
    </source>
</evidence>
<dbReference type="SUPFAM" id="SSF52540">
    <property type="entry name" value="P-loop containing nucleoside triphosphate hydrolases"/>
    <property type="match status" value="1"/>
</dbReference>
<dbReference type="InterPro" id="IPR017871">
    <property type="entry name" value="ABC_transporter-like_CS"/>
</dbReference>
<feature type="domain" description="ABC transporter" evidence="4">
    <location>
        <begin position="5"/>
        <end position="229"/>
    </location>
</feature>
<evidence type="ECO:0000256" key="1">
    <source>
        <dbReference type="ARBA" id="ARBA00022448"/>
    </source>
</evidence>
<dbReference type="EMBL" id="CP106878">
    <property type="protein sequence ID" value="WAA10034.1"/>
    <property type="molecule type" value="Genomic_DNA"/>
</dbReference>
<dbReference type="CDD" id="cd03230">
    <property type="entry name" value="ABC_DR_subfamily_A"/>
    <property type="match status" value="1"/>
</dbReference>
<dbReference type="AlphaFoldDB" id="A0A9E8RW86"/>
<evidence type="ECO:0000256" key="3">
    <source>
        <dbReference type="ARBA" id="ARBA00022840"/>
    </source>
</evidence>
<dbReference type="KEGG" id="faf:OE104_01290"/>
<dbReference type="Proteomes" id="UP001164718">
    <property type="component" value="Chromosome"/>
</dbReference>
<protein>
    <submittedName>
        <fullName evidence="5">ABC transporter ATP-binding protein</fullName>
    </submittedName>
</protein>
<keyword evidence="6" id="KW-1185">Reference proteome</keyword>
<evidence type="ECO:0000313" key="6">
    <source>
        <dbReference type="Proteomes" id="UP001164718"/>
    </source>
</evidence>
<dbReference type="RefSeq" id="WP_275417816.1">
    <property type="nucleotide sequence ID" value="NZ_CP106878.1"/>
</dbReference>
<dbReference type="PANTHER" id="PTHR42711:SF17">
    <property type="entry name" value="ABC TRANSPORTER ATP-BINDING PROTEIN"/>
    <property type="match status" value="1"/>
</dbReference>
<dbReference type="InterPro" id="IPR003593">
    <property type="entry name" value="AAA+_ATPase"/>
</dbReference>
<dbReference type="InterPro" id="IPR003439">
    <property type="entry name" value="ABC_transporter-like_ATP-bd"/>
</dbReference>
<dbReference type="GO" id="GO:0016887">
    <property type="term" value="F:ATP hydrolysis activity"/>
    <property type="evidence" value="ECO:0007669"/>
    <property type="project" value="InterPro"/>
</dbReference>
<dbReference type="InterPro" id="IPR027417">
    <property type="entry name" value="P-loop_NTPase"/>
</dbReference>
<accession>A0A9E8RW86</accession>
<dbReference type="PROSITE" id="PS00211">
    <property type="entry name" value="ABC_TRANSPORTER_1"/>
    <property type="match status" value="1"/>
</dbReference>
<keyword evidence="2" id="KW-0547">Nucleotide-binding</keyword>
<organism evidence="5 6">
    <name type="scientific">Fervidibacillus albus</name>
    <dbReference type="NCBI Taxonomy" id="2980026"/>
    <lineage>
        <taxon>Bacteria</taxon>
        <taxon>Bacillati</taxon>
        <taxon>Bacillota</taxon>
        <taxon>Bacilli</taxon>
        <taxon>Bacillales</taxon>
        <taxon>Bacillaceae</taxon>
        <taxon>Fervidibacillus</taxon>
    </lineage>
</organism>
<reference evidence="5" key="1">
    <citation type="submission" date="2022-09" db="EMBL/GenBank/DDBJ databases">
        <title>Complete Genomes of Fervidibacillus albus and Fervidibacillus halotolerans isolated from tidal flat sediments.</title>
        <authorList>
            <person name="Kwon K.K."/>
            <person name="Yang S.-H."/>
            <person name="Park M.J."/>
            <person name="Oh H.-M."/>
        </authorList>
    </citation>
    <scope>NUCLEOTIDE SEQUENCE</scope>
    <source>
        <strain evidence="5">MEBiC13591</strain>
    </source>
</reference>
<proteinExistence type="predicted"/>
<evidence type="ECO:0000259" key="4">
    <source>
        <dbReference type="PROSITE" id="PS50893"/>
    </source>
</evidence>
<gene>
    <name evidence="5" type="ORF">OE104_01290</name>
</gene>
<dbReference type="GO" id="GO:0005524">
    <property type="term" value="F:ATP binding"/>
    <property type="evidence" value="ECO:0007669"/>
    <property type="project" value="UniProtKB-KW"/>
</dbReference>
<keyword evidence="3 5" id="KW-0067">ATP-binding</keyword>
<name>A0A9E8RW86_9BACI</name>
<dbReference type="PROSITE" id="PS50893">
    <property type="entry name" value="ABC_TRANSPORTER_2"/>
    <property type="match status" value="1"/>
</dbReference>